<comment type="caution">
    <text evidence="6">The sequence shown here is derived from an EMBL/GenBank/DDBJ whole genome shotgun (WGS) entry which is preliminary data.</text>
</comment>
<evidence type="ECO:0000256" key="2">
    <source>
        <dbReference type="ARBA" id="ARBA00023015"/>
    </source>
</evidence>
<dbReference type="OrthoDB" id="8437302at2"/>
<evidence type="ECO:0000256" key="3">
    <source>
        <dbReference type="ARBA" id="ARBA00023125"/>
    </source>
</evidence>
<dbReference type="PRINTS" id="PR00039">
    <property type="entry name" value="HTHLYSR"/>
</dbReference>
<dbReference type="PANTHER" id="PTHR30126">
    <property type="entry name" value="HTH-TYPE TRANSCRIPTIONAL REGULATOR"/>
    <property type="match status" value="1"/>
</dbReference>
<dbReference type="InterPro" id="IPR005119">
    <property type="entry name" value="LysR_subst-bd"/>
</dbReference>
<feature type="domain" description="HTH lysR-type" evidence="5">
    <location>
        <begin position="4"/>
        <end position="61"/>
    </location>
</feature>
<dbReference type="AlphaFoldDB" id="A0A5B0DVF5"/>
<reference evidence="6 7" key="1">
    <citation type="submission" date="2019-08" db="EMBL/GenBank/DDBJ databases">
        <title>Aureimonas fodiniaquatilis sp. nov., isolated from a coal mine wastewater.</title>
        <authorList>
            <person name="Kim W."/>
        </authorList>
    </citation>
    <scope>NUCLEOTIDE SEQUENCE [LARGE SCALE GENOMIC DNA]</scope>
    <source>
        <strain evidence="6 7">CAU 1482</strain>
    </source>
</reference>
<dbReference type="Pfam" id="PF00126">
    <property type="entry name" value="HTH_1"/>
    <property type="match status" value="1"/>
</dbReference>
<proteinExistence type="inferred from homology"/>
<dbReference type="PANTHER" id="PTHR30126:SF77">
    <property type="entry name" value="TRANSCRIPTIONAL REGULATORY PROTEIN"/>
    <property type="match status" value="1"/>
</dbReference>
<dbReference type="InterPro" id="IPR000847">
    <property type="entry name" value="LysR_HTH_N"/>
</dbReference>
<dbReference type="InterPro" id="IPR036388">
    <property type="entry name" value="WH-like_DNA-bd_sf"/>
</dbReference>
<comment type="similarity">
    <text evidence="1">Belongs to the LysR transcriptional regulatory family.</text>
</comment>
<dbReference type="CDD" id="cd05466">
    <property type="entry name" value="PBP2_LTTR_substrate"/>
    <property type="match status" value="1"/>
</dbReference>
<name>A0A5B0DVF5_9HYPH</name>
<dbReference type="PROSITE" id="PS50931">
    <property type="entry name" value="HTH_LYSR"/>
    <property type="match status" value="1"/>
</dbReference>
<dbReference type="InterPro" id="IPR036390">
    <property type="entry name" value="WH_DNA-bd_sf"/>
</dbReference>
<evidence type="ECO:0000256" key="1">
    <source>
        <dbReference type="ARBA" id="ARBA00009437"/>
    </source>
</evidence>
<organism evidence="6 7">
    <name type="scientific">Aureimonas fodinaquatilis</name>
    <dbReference type="NCBI Taxonomy" id="2565783"/>
    <lineage>
        <taxon>Bacteria</taxon>
        <taxon>Pseudomonadati</taxon>
        <taxon>Pseudomonadota</taxon>
        <taxon>Alphaproteobacteria</taxon>
        <taxon>Hyphomicrobiales</taxon>
        <taxon>Aurantimonadaceae</taxon>
        <taxon>Aureimonas</taxon>
    </lineage>
</organism>
<keyword evidence="4" id="KW-0804">Transcription</keyword>
<evidence type="ECO:0000259" key="5">
    <source>
        <dbReference type="PROSITE" id="PS50931"/>
    </source>
</evidence>
<evidence type="ECO:0000256" key="4">
    <source>
        <dbReference type="ARBA" id="ARBA00023163"/>
    </source>
</evidence>
<dbReference type="Gene3D" id="1.10.10.10">
    <property type="entry name" value="Winged helix-like DNA-binding domain superfamily/Winged helix DNA-binding domain"/>
    <property type="match status" value="1"/>
</dbReference>
<dbReference type="GO" id="GO:0000976">
    <property type="term" value="F:transcription cis-regulatory region binding"/>
    <property type="evidence" value="ECO:0007669"/>
    <property type="project" value="TreeGrafter"/>
</dbReference>
<dbReference type="RefSeq" id="WP_149299447.1">
    <property type="nucleotide sequence ID" value="NZ_VTWH01000002.1"/>
</dbReference>
<accession>A0A5B0DVF5</accession>
<keyword evidence="2" id="KW-0805">Transcription regulation</keyword>
<dbReference type="SUPFAM" id="SSF46785">
    <property type="entry name" value="Winged helix' DNA-binding domain"/>
    <property type="match status" value="1"/>
</dbReference>
<keyword evidence="3" id="KW-0238">DNA-binding</keyword>
<dbReference type="Proteomes" id="UP000324738">
    <property type="component" value="Unassembled WGS sequence"/>
</dbReference>
<dbReference type="Pfam" id="PF03466">
    <property type="entry name" value="LysR_substrate"/>
    <property type="match status" value="1"/>
</dbReference>
<gene>
    <name evidence="6" type="ORF">FPY71_08060</name>
</gene>
<sequence length="297" mass="32379">MNRPTLQQIEAFFWTATLGSVQKAADRLSLSQPAVSLRLKEFESNIGGPLFERSGRKLYPTQRTRELLRGAHNVLDAVDQLSSTASTNIAGVLKVGFAEGFAMACLPRIIERLHKTYPDIHPELTVATSSSIEPALQNSRLDLAFLVEPHEIEGFTYVYLGLQPTAWVASTSFDLSGVVTPNTLARIRIIANQPGTIGYRQVVRWFASDGLNPAQLDICSSVAIQAKLIEAGTGVGIMPVPMIEEAVTAGRLRILETFPPVQPVAIFLVHRSDGLTAAGRALVECVNETLIEMQFLV</sequence>
<dbReference type="EMBL" id="VTWH01000002">
    <property type="protein sequence ID" value="KAA0970456.1"/>
    <property type="molecule type" value="Genomic_DNA"/>
</dbReference>
<protein>
    <submittedName>
        <fullName evidence="6">LysR family transcriptional regulator</fullName>
    </submittedName>
</protein>
<keyword evidence="7" id="KW-1185">Reference proteome</keyword>
<dbReference type="Gene3D" id="3.40.190.10">
    <property type="entry name" value="Periplasmic binding protein-like II"/>
    <property type="match status" value="2"/>
</dbReference>
<dbReference type="SUPFAM" id="SSF53850">
    <property type="entry name" value="Periplasmic binding protein-like II"/>
    <property type="match status" value="1"/>
</dbReference>
<evidence type="ECO:0000313" key="6">
    <source>
        <dbReference type="EMBL" id="KAA0970456.1"/>
    </source>
</evidence>
<evidence type="ECO:0000313" key="7">
    <source>
        <dbReference type="Proteomes" id="UP000324738"/>
    </source>
</evidence>
<dbReference type="GO" id="GO:0003700">
    <property type="term" value="F:DNA-binding transcription factor activity"/>
    <property type="evidence" value="ECO:0007669"/>
    <property type="project" value="InterPro"/>
</dbReference>